<dbReference type="Pfam" id="PF07690">
    <property type="entry name" value="MFS_1"/>
    <property type="match status" value="1"/>
</dbReference>
<evidence type="ECO:0000313" key="8">
    <source>
        <dbReference type="EMBL" id="MEF3113455.1"/>
    </source>
</evidence>
<feature type="transmembrane region" description="Helical" evidence="6">
    <location>
        <begin position="375"/>
        <end position="396"/>
    </location>
</feature>
<dbReference type="Proteomes" id="UP001348265">
    <property type="component" value="Unassembled WGS sequence"/>
</dbReference>
<feature type="domain" description="Major facilitator superfamily (MFS) profile" evidence="7">
    <location>
        <begin position="242"/>
        <end position="446"/>
    </location>
</feature>
<evidence type="ECO:0000256" key="3">
    <source>
        <dbReference type="ARBA" id="ARBA00022692"/>
    </source>
</evidence>
<evidence type="ECO:0000256" key="6">
    <source>
        <dbReference type="SAM" id="Phobius"/>
    </source>
</evidence>
<keyword evidence="9" id="KW-1185">Reference proteome</keyword>
<keyword evidence="5 6" id="KW-0472">Membrane</keyword>
<dbReference type="InterPro" id="IPR011701">
    <property type="entry name" value="MFS"/>
</dbReference>
<sequence>MTARPERGCGSSGPDPRGASGFGKLWLGQSVSLVGTQIGALALPLVAVSYLHVSSAELGFLNALRYLPFLLLALPLGVVVDRGDRRRLMVLADWARALLVAAVPLLYAWDVLAIQVLLVLAFAIGAFQVLFDSACMSFLPQLVSRARLTKANRNLQASQSAAELGGPGLGGAVCAAIGAPAALVADAVSYVVSAVAVGLVKSPRRPPAPAAPQKRGAGQPWALVWWTEVREGLSFVFRHRELRALALETAVFNTFEQGVLTVYMLYAVRELHLSTLLLGLTLAATGAGSLIGSALAEPASRRFGLGPVITAGSLLGCGAYLLVPAASGGPVLVPVVICAGFSVAGVAIGLSNVLQVSLRQTTTPDRLLGRMTSSYRFVAYGTVPLGALLGGMLAEVAGLRPALWLVAAGLLLAPVAIVCSPLPRRRRLPETATEPTGRSVERGEAL</sequence>
<feature type="transmembrane region" description="Helical" evidence="6">
    <location>
        <begin position="303"/>
        <end position="325"/>
    </location>
</feature>
<evidence type="ECO:0000259" key="7">
    <source>
        <dbReference type="PROSITE" id="PS50850"/>
    </source>
</evidence>
<feature type="transmembrane region" description="Helical" evidence="6">
    <location>
        <begin position="331"/>
        <end position="354"/>
    </location>
</feature>
<accession>A0ABU7WPL9</accession>
<comment type="caution">
    <text evidence="8">The sequence shown here is derived from an EMBL/GenBank/DDBJ whole genome shotgun (WGS) entry which is preliminary data.</text>
</comment>
<dbReference type="InterPro" id="IPR020846">
    <property type="entry name" value="MFS_dom"/>
</dbReference>
<dbReference type="EMBL" id="JAVFKM010000004">
    <property type="protein sequence ID" value="MEF3113455.1"/>
    <property type="molecule type" value="Genomic_DNA"/>
</dbReference>
<dbReference type="SUPFAM" id="SSF103473">
    <property type="entry name" value="MFS general substrate transporter"/>
    <property type="match status" value="1"/>
</dbReference>
<dbReference type="Gene3D" id="1.20.1250.20">
    <property type="entry name" value="MFS general substrate transporter like domains"/>
    <property type="match status" value="1"/>
</dbReference>
<dbReference type="PANTHER" id="PTHR23513">
    <property type="entry name" value="INTEGRAL MEMBRANE EFFLUX PROTEIN-RELATED"/>
    <property type="match status" value="1"/>
</dbReference>
<dbReference type="PROSITE" id="PS50850">
    <property type="entry name" value="MFS"/>
    <property type="match status" value="1"/>
</dbReference>
<evidence type="ECO:0000256" key="2">
    <source>
        <dbReference type="ARBA" id="ARBA00022475"/>
    </source>
</evidence>
<keyword evidence="4 6" id="KW-1133">Transmembrane helix</keyword>
<gene>
    <name evidence="8" type="ORF">RB636_09625</name>
</gene>
<protein>
    <submittedName>
        <fullName evidence="8">MFS transporter</fullName>
    </submittedName>
</protein>
<keyword evidence="2" id="KW-1003">Cell membrane</keyword>
<organism evidence="8 9">
    <name type="scientific">Streptomyces chrestomyceticus</name>
    <dbReference type="NCBI Taxonomy" id="68185"/>
    <lineage>
        <taxon>Bacteria</taxon>
        <taxon>Bacillati</taxon>
        <taxon>Actinomycetota</taxon>
        <taxon>Actinomycetes</taxon>
        <taxon>Kitasatosporales</taxon>
        <taxon>Streptomycetaceae</taxon>
        <taxon>Streptomyces</taxon>
    </lineage>
</organism>
<evidence type="ECO:0000256" key="1">
    <source>
        <dbReference type="ARBA" id="ARBA00004651"/>
    </source>
</evidence>
<dbReference type="RefSeq" id="WP_063759153.1">
    <property type="nucleotide sequence ID" value="NZ_JAVFKM010000004.1"/>
</dbReference>
<reference evidence="8 9" key="1">
    <citation type="submission" date="2023-08" db="EMBL/GenBank/DDBJ databases">
        <authorList>
            <person name="Sharma P."/>
            <person name="Verma V."/>
            <person name="Mohan M.K."/>
            <person name="Dubey A.K."/>
        </authorList>
    </citation>
    <scope>NUCLEOTIDE SEQUENCE [LARGE SCALE GENOMIC DNA]</scope>
    <source>
        <strain evidence="8 9">ADP4</strain>
    </source>
</reference>
<feature type="transmembrane region" description="Helical" evidence="6">
    <location>
        <begin position="63"/>
        <end position="81"/>
    </location>
</feature>
<feature type="transmembrane region" description="Helical" evidence="6">
    <location>
        <begin position="113"/>
        <end position="139"/>
    </location>
</feature>
<dbReference type="PANTHER" id="PTHR23513:SF6">
    <property type="entry name" value="MAJOR FACILITATOR SUPERFAMILY ASSOCIATED DOMAIN-CONTAINING PROTEIN"/>
    <property type="match status" value="1"/>
</dbReference>
<evidence type="ECO:0000256" key="4">
    <source>
        <dbReference type="ARBA" id="ARBA00022989"/>
    </source>
</evidence>
<comment type="subcellular location">
    <subcellularLocation>
        <location evidence="1">Cell membrane</location>
        <topology evidence="1">Multi-pass membrane protein</topology>
    </subcellularLocation>
</comment>
<feature type="transmembrane region" description="Helical" evidence="6">
    <location>
        <begin position="31"/>
        <end position="51"/>
    </location>
</feature>
<evidence type="ECO:0000313" key="9">
    <source>
        <dbReference type="Proteomes" id="UP001348265"/>
    </source>
</evidence>
<dbReference type="InterPro" id="IPR036259">
    <property type="entry name" value="MFS_trans_sf"/>
</dbReference>
<name>A0ABU7WPL9_9ACTN</name>
<feature type="transmembrane region" description="Helical" evidence="6">
    <location>
        <begin position="272"/>
        <end position="296"/>
    </location>
</feature>
<dbReference type="CDD" id="cd06173">
    <property type="entry name" value="MFS_MefA_like"/>
    <property type="match status" value="1"/>
</dbReference>
<feature type="transmembrane region" description="Helical" evidence="6">
    <location>
        <begin position="402"/>
        <end position="422"/>
    </location>
</feature>
<keyword evidence="3 6" id="KW-0812">Transmembrane</keyword>
<proteinExistence type="predicted"/>
<evidence type="ECO:0000256" key="5">
    <source>
        <dbReference type="ARBA" id="ARBA00023136"/>
    </source>
</evidence>